<dbReference type="InterPro" id="IPR036425">
    <property type="entry name" value="MoaB/Mog-like_dom_sf"/>
</dbReference>
<organism evidence="10 11">
    <name type="scientific">Dermabacter jinjuensis</name>
    <dbReference type="NCBI Taxonomy" id="1667168"/>
    <lineage>
        <taxon>Bacteria</taxon>
        <taxon>Bacillati</taxon>
        <taxon>Actinomycetota</taxon>
        <taxon>Actinomycetes</taxon>
        <taxon>Micrococcales</taxon>
        <taxon>Dermabacteraceae</taxon>
        <taxon>Dermabacter</taxon>
    </lineage>
</organism>
<feature type="region of interest" description="Disordered" evidence="8">
    <location>
        <begin position="1"/>
        <end position="20"/>
    </location>
</feature>
<evidence type="ECO:0000256" key="6">
    <source>
        <dbReference type="ARBA" id="ARBA00047317"/>
    </source>
</evidence>
<dbReference type="Gene3D" id="3.40.980.10">
    <property type="entry name" value="MoaB/Mog-like domain"/>
    <property type="match status" value="1"/>
</dbReference>
<dbReference type="InterPro" id="IPR005110">
    <property type="entry name" value="MoeA_linker/N"/>
</dbReference>
<dbReference type="Pfam" id="PF00994">
    <property type="entry name" value="MoCF_biosynth"/>
    <property type="match status" value="1"/>
</dbReference>
<dbReference type="CDD" id="cd00887">
    <property type="entry name" value="MoeA"/>
    <property type="match status" value="1"/>
</dbReference>
<dbReference type="PANTHER" id="PTHR10192">
    <property type="entry name" value="MOLYBDOPTERIN BIOSYNTHESIS PROTEIN"/>
    <property type="match status" value="1"/>
</dbReference>
<dbReference type="SMART" id="SM00852">
    <property type="entry name" value="MoCF_biosynth"/>
    <property type="match status" value="1"/>
</dbReference>
<evidence type="ECO:0000313" key="10">
    <source>
        <dbReference type="EMBL" id="ATH97195.1"/>
    </source>
</evidence>
<dbReference type="Proteomes" id="UP000815698">
    <property type="component" value="Chromosome"/>
</dbReference>
<evidence type="ECO:0000256" key="5">
    <source>
        <dbReference type="ARBA" id="ARBA00023150"/>
    </source>
</evidence>
<reference evidence="10 11" key="1">
    <citation type="journal article" date="2016" name="Int. J. Syst. Evol. Microbiol.">
        <title>Dermabacter jinjuensis sp. nov., a novel species of the genus Dermabacter isolated from a clinical specimen.</title>
        <authorList>
            <person name="Park Y.K."/>
            <person name="Lee K.M."/>
            <person name="Lee W.K."/>
            <person name="Cho M.J."/>
            <person name="Lee H.S."/>
            <person name="Cho Y.G."/>
            <person name="Lee Y.C."/>
            <person name="Lee W.K."/>
            <person name="Seong W.K."/>
            <person name="Hwang K.J."/>
        </authorList>
    </citation>
    <scope>NUCLEOTIDE SEQUENCE [LARGE SCALE GENOMIC DNA]</scope>
    <source>
        <strain evidence="10 11">32T</strain>
    </source>
</reference>
<comment type="function">
    <text evidence="1 7">Catalyzes the insertion of molybdate into adenylated molybdopterin with the concomitant release of AMP.</text>
</comment>
<dbReference type="InterPro" id="IPR001453">
    <property type="entry name" value="MoaB/Mog_dom"/>
</dbReference>
<gene>
    <name evidence="10" type="ORF">COP05_08920</name>
</gene>
<evidence type="ECO:0000259" key="9">
    <source>
        <dbReference type="SMART" id="SM00852"/>
    </source>
</evidence>
<comment type="cofactor">
    <cofactor evidence="7">
        <name>Mg(2+)</name>
        <dbReference type="ChEBI" id="CHEBI:18420"/>
    </cofactor>
</comment>
<dbReference type="InterPro" id="IPR036688">
    <property type="entry name" value="MoeA_C_domain_IV_sf"/>
</dbReference>
<dbReference type="Gene3D" id="3.90.105.10">
    <property type="entry name" value="Molybdopterin biosynthesis moea protein, domain 2"/>
    <property type="match status" value="1"/>
</dbReference>
<dbReference type="NCBIfam" id="NF045515">
    <property type="entry name" value="Glp_gephyrin"/>
    <property type="match status" value="1"/>
</dbReference>
<evidence type="ECO:0000256" key="1">
    <source>
        <dbReference type="ARBA" id="ARBA00002901"/>
    </source>
</evidence>
<evidence type="ECO:0000256" key="4">
    <source>
        <dbReference type="ARBA" id="ARBA00022505"/>
    </source>
</evidence>
<dbReference type="SUPFAM" id="SSF63882">
    <property type="entry name" value="MoeA N-terminal region -like"/>
    <property type="match status" value="1"/>
</dbReference>
<comment type="pathway">
    <text evidence="2 7">Cofactor biosynthesis; molybdopterin biosynthesis.</text>
</comment>
<dbReference type="Gene3D" id="2.170.190.11">
    <property type="entry name" value="Molybdopterin biosynthesis moea protein, domain 3"/>
    <property type="match status" value="1"/>
</dbReference>
<comment type="catalytic activity">
    <reaction evidence="6">
        <text>adenylyl-molybdopterin + molybdate = Mo-molybdopterin + AMP + H(+)</text>
        <dbReference type="Rhea" id="RHEA:35047"/>
        <dbReference type="ChEBI" id="CHEBI:15378"/>
        <dbReference type="ChEBI" id="CHEBI:36264"/>
        <dbReference type="ChEBI" id="CHEBI:62727"/>
        <dbReference type="ChEBI" id="CHEBI:71302"/>
        <dbReference type="ChEBI" id="CHEBI:456215"/>
        <dbReference type="EC" id="2.10.1.1"/>
    </reaction>
</comment>
<keyword evidence="7" id="KW-0479">Metal-binding</keyword>
<dbReference type="EC" id="2.10.1.1" evidence="7"/>
<keyword evidence="5 7" id="KW-0501">Molybdenum cofactor biosynthesis</keyword>
<evidence type="ECO:0000256" key="2">
    <source>
        <dbReference type="ARBA" id="ARBA00005046"/>
    </source>
</evidence>
<dbReference type="EMBL" id="CP023482">
    <property type="protein sequence ID" value="ATH97195.1"/>
    <property type="molecule type" value="Genomic_DNA"/>
</dbReference>
<evidence type="ECO:0000256" key="3">
    <source>
        <dbReference type="ARBA" id="ARBA00010763"/>
    </source>
</evidence>
<proteinExistence type="inferred from homology"/>
<keyword evidence="7" id="KW-0460">Magnesium</keyword>
<accession>A0ABN5DUA4</accession>
<protein>
    <recommendedName>
        <fullName evidence="7">Molybdopterin molybdenumtransferase</fullName>
        <ecNumber evidence="7">2.10.1.1</ecNumber>
    </recommendedName>
</protein>
<dbReference type="PANTHER" id="PTHR10192:SF5">
    <property type="entry name" value="GEPHYRIN"/>
    <property type="match status" value="1"/>
</dbReference>
<sequence>MSAPVAGRPSVEGASSMGSMARGFGIPRSIDMLSFTGNDKEVSHQLRGLSRATLEALATRGRNTTVEQDSHLAPGRIPLAEHRRSLRELVGAVLDSPHAPGAATVGLKRARGRTLSRDVTSPVNVPPVANSQMDGFALNVESLASTPDGAPITLPLGTLIAAGDEPSTLEPGSARPIMTGAPLPAGANAVIPVEETAVGRFAQWTKEESDVCAQPSDLTFTLALEHRTEGRFVRPAGSDTERGDVVARAGQVLTARLIGHLASVGVADVEVRERLRAVVVSTGTEVREPGEPEPDDWRIFDANSFLVAAALEDAGIEVCARLHVPDDPRALLDDVGAACESARAHLVVSTGGVSAGAVEPIRQAAQMEASPLRLAFDKVAMQPGGPQGLGMLAAEHGEVAWIALPGNPVSAYVSLEMFVREALAAPPRARVRLPVRTQTGESEPSPEGLVQVRRARLNSDSTVKLVGGPGSHLVGALALSDALVLIPPEVTRVADGDIHEVMILR</sequence>
<dbReference type="SUPFAM" id="SSF53218">
    <property type="entry name" value="Molybdenum cofactor biosynthesis proteins"/>
    <property type="match status" value="1"/>
</dbReference>
<dbReference type="Gene3D" id="2.40.340.10">
    <property type="entry name" value="MoeA, C-terminal, domain IV"/>
    <property type="match status" value="1"/>
</dbReference>
<evidence type="ECO:0000256" key="7">
    <source>
        <dbReference type="RuleBase" id="RU365090"/>
    </source>
</evidence>
<dbReference type="Pfam" id="PF03453">
    <property type="entry name" value="MoeA_N"/>
    <property type="match status" value="1"/>
</dbReference>
<keyword evidence="4 7" id="KW-0500">Molybdenum</keyword>
<evidence type="ECO:0000313" key="11">
    <source>
        <dbReference type="Proteomes" id="UP000815698"/>
    </source>
</evidence>
<dbReference type="InterPro" id="IPR038987">
    <property type="entry name" value="MoeA-like"/>
</dbReference>
<evidence type="ECO:0000256" key="8">
    <source>
        <dbReference type="SAM" id="MobiDB-lite"/>
    </source>
</evidence>
<dbReference type="InterPro" id="IPR005111">
    <property type="entry name" value="MoeA_C_domain_IV"/>
</dbReference>
<dbReference type="Pfam" id="PF03454">
    <property type="entry name" value="MoeA_C"/>
    <property type="match status" value="1"/>
</dbReference>
<keyword evidence="7" id="KW-0808">Transferase</keyword>
<dbReference type="SUPFAM" id="SSF63867">
    <property type="entry name" value="MoeA C-terminal domain-like"/>
    <property type="match status" value="1"/>
</dbReference>
<comment type="similarity">
    <text evidence="3 7">Belongs to the MoeA family.</text>
</comment>
<keyword evidence="11" id="KW-1185">Reference proteome</keyword>
<dbReference type="InterPro" id="IPR036135">
    <property type="entry name" value="MoeA_linker/N_sf"/>
</dbReference>
<feature type="domain" description="MoaB/Mog" evidence="9">
    <location>
        <begin position="278"/>
        <end position="425"/>
    </location>
</feature>
<name>A0ABN5DUA4_9MICO</name>